<proteinExistence type="predicted"/>
<dbReference type="RefSeq" id="WP_164698304.1">
    <property type="nucleotide sequence ID" value="NZ_JAAIKB010000039.1"/>
</dbReference>
<sequence length="199" mass="21671">MMNDADRTSRECGGSLNVNASNTRRRPIIGREQWRLRMPPAPATLEDALARVKLRVELAAAMKSDCSVVGQKRRKVYAALRLPAGDLYSLVVAAQVADGEQRSAVENLRVAANLAHGAEISDHVDGLLNMTVERVWGRPRWSGQRKVLAAVLACGAATEAVEAAMRIAATAKDPSGLRPTFYPTYVAKRTMALPPRRAR</sequence>
<gene>
    <name evidence="1" type="ORF">G3576_30755</name>
</gene>
<evidence type="ECO:0000313" key="2">
    <source>
        <dbReference type="Proteomes" id="UP000475385"/>
    </source>
</evidence>
<comment type="caution">
    <text evidence="1">The sequence shown here is derived from an EMBL/GenBank/DDBJ whole genome shotgun (WGS) entry which is preliminary data.</text>
</comment>
<evidence type="ECO:0000313" key="1">
    <source>
        <dbReference type="EMBL" id="NGM24398.1"/>
    </source>
</evidence>
<name>A0A6M1LVA7_9PROT</name>
<dbReference type="AlphaFoldDB" id="A0A6M1LVA7"/>
<protein>
    <submittedName>
        <fullName evidence="1">Uncharacterized protein</fullName>
    </submittedName>
</protein>
<reference evidence="1 2" key="1">
    <citation type="submission" date="2020-02" db="EMBL/GenBank/DDBJ databases">
        <authorList>
            <person name="Kim H.M."/>
            <person name="Jeon C.O."/>
        </authorList>
    </citation>
    <scope>NUCLEOTIDE SEQUENCE [LARGE SCALE GENOMIC DNA]</scope>
    <source>
        <strain evidence="1 2">PeD5</strain>
    </source>
</reference>
<reference evidence="1 2" key="2">
    <citation type="submission" date="2020-03" db="EMBL/GenBank/DDBJ databases">
        <title>Roseomonas stagni sp. nov., isolated from pond water in Japan.</title>
        <authorList>
            <person name="Furuhata K."/>
            <person name="Miyamoto H."/>
            <person name="Goto K."/>
        </authorList>
    </citation>
    <scope>NUCLEOTIDE SEQUENCE [LARGE SCALE GENOMIC DNA]</scope>
    <source>
        <strain evidence="1 2">PeD5</strain>
    </source>
</reference>
<dbReference type="Proteomes" id="UP000475385">
    <property type="component" value="Unassembled WGS sequence"/>
</dbReference>
<organism evidence="1 2">
    <name type="scientific">Falsiroseomonas algicola</name>
    <dbReference type="NCBI Taxonomy" id="2716930"/>
    <lineage>
        <taxon>Bacteria</taxon>
        <taxon>Pseudomonadati</taxon>
        <taxon>Pseudomonadota</taxon>
        <taxon>Alphaproteobacteria</taxon>
        <taxon>Acetobacterales</taxon>
        <taxon>Roseomonadaceae</taxon>
        <taxon>Falsiroseomonas</taxon>
    </lineage>
</organism>
<keyword evidence="2" id="KW-1185">Reference proteome</keyword>
<dbReference type="EMBL" id="JAAIKB010000039">
    <property type="protein sequence ID" value="NGM24398.1"/>
    <property type="molecule type" value="Genomic_DNA"/>
</dbReference>
<accession>A0A6M1LVA7</accession>